<dbReference type="AlphaFoldDB" id="A0A1T4WYN6"/>
<evidence type="ECO:0000313" key="2">
    <source>
        <dbReference type="Proteomes" id="UP000190460"/>
    </source>
</evidence>
<reference evidence="1 2" key="1">
    <citation type="submission" date="2017-02" db="EMBL/GenBank/DDBJ databases">
        <authorList>
            <person name="Peterson S.W."/>
        </authorList>
    </citation>
    <scope>NUCLEOTIDE SEQUENCE [LARGE SCALE GENOMIC DNA]</scope>
    <source>
        <strain evidence="1 2">ATCC 49788</strain>
    </source>
</reference>
<dbReference type="Proteomes" id="UP000190460">
    <property type="component" value="Unassembled WGS sequence"/>
</dbReference>
<organism evidence="1 2">
    <name type="scientific">Thiothrix eikelboomii</name>
    <dbReference type="NCBI Taxonomy" id="92487"/>
    <lineage>
        <taxon>Bacteria</taxon>
        <taxon>Pseudomonadati</taxon>
        <taxon>Pseudomonadota</taxon>
        <taxon>Gammaproteobacteria</taxon>
        <taxon>Thiotrichales</taxon>
        <taxon>Thiotrichaceae</taxon>
        <taxon>Thiothrix</taxon>
    </lineage>
</organism>
<dbReference type="RefSeq" id="WP_078922768.1">
    <property type="nucleotide sequence ID" value="NZ_FUYB01000010.1"/>
</dbReference>
<dbReference type="OrthoDB" id="5620207at2"/>
<keyword evidence="2" id="KW-1185">Reference proteome</keyword>
<dbReference type="STRING" id="92487.SAMN02745130_02292"/>
<protein>
    <submittedName>
        <fullName evidence="1">Uncharacterized protein</fullName>
    </submittedName>
</protein>
<sequence>MSEPSVQGHTLATDYVRQLKKANEDLVQTAKYLDPESPHYLPAYIQNLIILKDSPQPPAGIEQKIALMQANWLSYQQRAARAKQVLSEYPAKLKALAATNDFFLAPAAKQSEYLYMVDEESGQASTINWDEFATESYQQVNPSGQRAVFKGKDNIQLTLPEQTDAVRVWSNHVVVDGLIIRDQRTYTEAHRDAIQLIPPALGRREGDQYRRLADQMAGTIMENVTIQNCQISAPNGPLQGIFASDGMQRQLVIRSNLIATKGAHSISLAGVLEGCEISGNRLQAVAGGELPKINLYPARIGGNIADDGVVCILGFAAEPKQLSLEYAPILVQAANQILQVDGTETEAQIHDMRRVIPESFMALGLGLTEFRYHAYLAHYSSLSLGEYRQFDPFGAQQLETWLTQRIHEFSEGRADGHPLGSVGAEQQAIGDKLLQPALKALQSGSVEQQRLVDLDYSPIRSFAMKRLAIMHAQVQPLIHLGLANQRRELALQFVLEPSQLRNLVKLAYLDVRVLFVGTRQAAAHLPFTLFFDPDHYYTVTSNAQGELALADLPLGACILIPTDPKLSLSLAALNKPLKPASLIQVASGLAQSLLNELRRKTPVLDAYLRHFPAQEIVCFNQLASYLNTVGVTSNILLSEAIRRDGLTLLGVMSSQTAANRRTSVLAITQNINLAQY</sequence>
<gene>
    <name evidence="1" type="ORF">SAMN02745130_02292</name>
</gene>
<proteinExistence type="predicted"/>
<name>A0A1T4WYN6_9GAMM</name>
<accession>A0A1T4WYN6</accession>
<dbReference type="EMBL" id="FUYB01000010">
    <property type="protein sequence ID" value="SKA82424.1"/>
    <property type="molecule type" value="Genomic_DNA"/>
</dbReference>
<evidence type="ECO:0000313" key="1">
    <source>
        <dbReference type="EMBL" id="SKA82424.1"/>
    </source>
</evidence>